<accession>A0A815BKN6</accession>
<dbReference type="Pfam" id="PF13843">
    <property type="entry name" value="DDE_Tnp_1_7"/>
    <property type="match status" value="1"/>
</dbReference>
<feature type="compositionally biased region" description="Polar residues" evidence="1">
    <location>
        <begin position="1"/>
        <end position="13"/>
    </location>
</feature>
<comment type="caution">
    <text evidence="3">The sequence shown here is derived from an EMBL/GenBank/DDBJ whole genome shotgun (WGS) entry which is preliminary data.</text>
</comment>
<protein>
    <recommendedName>
        <fullName evidence="2">PiggyBac transposable element-derived protein domain-containing protein</fullName>
    </recommendedName>
</protein>
<dbReference type="Proteomes" id="UP000681722">
    <property type="component" value="Unassembled WGS sequence"/>
</dbReference>
<dbReference type="EMBL" id="CAJNOQ010011357">
    <property type="protein sequence ID" value="CAF1274903.1"/>
    <property type="molecule type" value="Genomic_DNA"/>
</dbReference>
<evidence type="ECO:0000256" key="1">
    <source>
        <dbReference type="SAM" id="MobiDB-lite"/>
    </source>
</evidence>
<name>A0A815BKN6_9BILA</name>
<evidence type="ECO:0000313" key="5">
    <source>
        <dbReference type="Proteomes" id="UP000663829"/>
    </source>
</evidence>
<dbReference type="Proteomes" id="UP000663829">
    <property type="component" value="Unassembled WGS sequence"/>
</dbReference>
<feature type="region of interest" description="Disordered" evidence="1">
    <location>
        <begin position="1"/>
        <end position="33"/>
    </location>
</feature>
<gene>
    <name evidence="3" type="ORF">GPM918_LOCUS27268</name>
    <name evidence="4" type="ORF">SRO942_LOCUS27561</name>
</gene>
<dbReference type="EMBL" id="CAJOBC010025037">
    <property type="protein sequence ID" value="CAF4065561.1"/>
    <property type="molecule type" value="Genomic_DNA"/>
</dbReference>
<dbReference type="AlphaFoldDB" id="A0A815BKN6"/>
<reference evidence="3" key="1">
    <citation type="submission" date="2021-02" db="EMBL/GenBank/DDBJ databases">
        <authorList>
            <person name="Nowell W R."/>
        </authorList>
    </citation>
    <scope>NUCLEOTIDE SEQUENCE</scope>
</reference>
<keyword evidence="5" id="KW-1185">Reference proteome</keyword>
<dbReference type="PANTHER" id="PTHR46599">
    <property type="entry name" value="PIGGYBAC TRANSPOSABLE ELEMENT-DERIVED PROTEIN 4"/>
    <property type="match status" value="1"/>
</dbReference>
<organism evidence="3 5">
    <name type="scientific">Didymodactylos carnosus</name>
    <dbReference type="NCBI Taxonomy" id="1234261"/>
    <lineage>
        <taxon>Eukaryota</taxon>
        <taxon>Metazoa</taxon>
        <taxon>Spiralia</taxon>
        <taxon>Gnathifera</taxon>
        <taxon>Rotifera</taxon>
        <taxon>Eurotatoria</taxon>
        <taxon>Bdelloidea</taxon>
        <taxon>Philodinida</taxon>
        <taxon>Philodinidae</taxon>
        <taxon>Didymodactylos</taxon>
    </lineage>
</organism>
<feature type="compositionally biased region" description="Low complexity" evidence="1">
    <location>
        <begin position="21"/>
        <end position="33"/>
    </location>
</feature>
<evidence type="ECO:0000313" key="4">
    <source>
        <dbReference type="EMBL" id="CAF4065561.1"/>
    </source>
</evidence>
<proteinExistence type="predicted"/>
<evidence type="ECO:0000259" key="2">
    <source>
        <dbReference type="Pfam" id="PF13843"/>
    </source>
</evidence>
<feature type="domain" description="PiggyBac transposable element-derived protein" evidence="2">
    <location>
        <begin position="75"/>
        <end position="214"/>
    </location>
</feature>
<sequence length="239" mass="27307">MSSNDSDSASGIESNDRLVPSTSSLSNTDADTNTDTADEIDISKWTIFPTAKRDPFRFSGNREAQAYGAQILIKFWNYIFPRNMVQKIVYETNRYAETMCNTSNPRQQYSRINKWQPTSIEEFNIFLAILILQGIIRKPELQMYFTTDELLATPIFSKILTADLFLMLLKMLHFETDEGSDAKLKKIWAVIEGLGSSFKDYINPEDSYALTKVCICTRVVYRGNSLFLPKEHDLDSSSI</sequence>
<dbReference type="OrthoDB" id="6619166at2759"/>
<dbReference type="PANTHER" id="PTHR46599:SF3">
    <property type="entry name" value="PIGGYBAC TRANSPOSABLE ELEMENT-DERIVED PROTEIN 4"/>
    <property type="match status" value="1"/>
</dbReference>
<dbReference type="InterPro" id="IPR029526">
    <property type="entry name" value="PGBD"/>
</dbReference>
<evidence type="ECO:0000313" key="3">
    <source>
        <dbReference type="EMBL" id="CAF1274903.1"/>
    </source>
</evidence>